<gene>
    <name evidence="7" type="ORF">DS2_15269</name>
</gene>
<dbReference type="OrthoDB" id="9805416at2"/>
<evidence type="ECO:0000256" key="4">
    <source>
        <dbReference type="RuleBase" id="RU003719"/>
    </source>
</evidence>
<dbReference type="Pfam" id="PF00389">
    <property type="entry name" value="2-Hacid_dh"/>
    <property type="match status" value="1"/>
</dbReference>
<dbReference type="CDD" id="cd12183">
    <property type="entry name" value="LDH_like_2"/>
    <property type="match status" value="1"/>
</dbReference>
<dbReference type="PROSITE" id="PS00670">
    <property type="entry name" value="D_2_HYDROXYACID_DH_2"/>
    <property type="match status" value="1"/>
</dbReference>
<evidence type="ECO:0000259" key="6">
    <source>
        <dbReference type="Pfam" id="PF02826"/>
    </source>
</evidence>
<dbReference type="Gene3D" id="3.40.50.720">
    <property type="entry name" value="NAD(P)-binding Rossmann-like Domain"/>
    <property type="match status" value="2"/>
</dbReference>
<organism evidence="7 8">
    <name type="scientific">Catenovulum agarivorans DS-2</name>
    <dbReference type="NCBI Taxonomy" id="1328313"/>
    <lineage>
        <taxon>Bacteria</taxon>
        <taxon>Pseudomonadati</taxon>
        <taxon>Pseudomonadota</taxon>
        <taxon>Gammaproteobacteria</taxon>
        <taxon>Alteromonadales</taxon>
        <taxon>Alteromonadaceae</taxon>
        <taxon>Catenovulum</taxon>
    </lineage>
</organism>
<reference evidence="7 8" key="1">
    <citation type="journal article" date="2014" name="Genome Announc.">
        <title>Draft Genome Sequence of the Agar-Degrading Bacterium Catenovulum sp. Strain DS-2, Isolated from Intestines of Haliotis diversicolor.</title>
        <authorList>
            <person name="Shan D."/>
            <person name="Li X."/>
            <person name="Gu Z."/>
            <person name="Wei G."/>
            <person name="Gao Z."/>
            <person name="Shao Z."/>
        </authorList>
    </citation>
    <scope>NUCLEOTIDE SEQUENCE [LARGE SCALE GENOMIC DNA]</scope>
    <source>
        <strain evidence="7 8">DS-2</strain>
    </source>
</reference>
<keyword evidence="2 4" id="KW-0560">Oxidoreductase</keyword>
<dbReference type="InterPro" id="IPR029753">
    <property type="entry name" value="D-isomer_DH_CS"/>
</dbReference>
<evidence type="ECO:0000256" key="2">
    <source>
        <dbReference type="ARBA" id="ARBA00023002"/>
    </source>
</evidence>
<dbReference type="EMBL" id="ARZY01000034">
    <property type="protein sequence ID" value="EWH08900.1"/>
    <property type="molecule type" value="Genomic_DNA"/>
</dbReference>
<dbReference type="Pfam" id="PF02826">
    <property type="entry name" value="2-Hacid_dh_C"/>
    <property type="match status" value="1"/>
</dbReference>
<dbReference type="PATRIC" id="fig|1328313.3.peg.3111"/>
<dbReference type="SUPFAM" id="SSF52283">
    <property type="entry name" value="Formate/glycerate dehydrogenase catalytic domain-like"/>
    <property type="match status" value="1"/>
</dbReference>
<dbReference type="PROSITE" id="PS00065">
    <property type="entry name" value="D_2_HYDROXYACID_DH_1"/>
    <property type="match status" value="1"/>
</dbReference>
<name>W7QTY4_9ALTE</name>
<dbReference type="Proteomes" id="UP000019276">
    <property type="component" value="Unassembled WGS sequence"/>
</dbReference>
<sequence length="331" mass="36882">MPNKIALFSAKPYDKTYFEQFRHEFDCQVDYFEVPLTEQNVQLCQGGYDAVCVFVNDTVNQAVLSQLSEFGCNIVALRCAGFNNVDLQAAENLNIRVCRVPSYSPEAVAEHTVGLMLTLSRKFHKAYNRVKEDNFSLNGLLGFNLFKKTVGIIGTGKIGHATINILKGFGCNILAFDPTETPIDDVAYVSLETLYKQADIISLHCPLTPQTHHLINQDSLALMREGVMIVNTSRGGLIDTDAMIKGLKARKIGYLGLDVYEQEANLFFEDLSNEIIDDDVFQRLLTFPNVLITGHQGFFTQEALTAIAQTTLGNIQLLNNQQDCLNQIKPS</sequence>
<feature type="domain" description="D-isomer specific 2-hydroxyacid dehydrogenase catalytic" evidence="5">
    <location>
        <begin position="5"/>
        <end position="328"/>
    </location>
</feature>
<proteinExistence type="inferred from homology"/>
<comment type="caution">
    <text evidence="7">The sequence shown here is derived from an EMBL/GenBank/DDBJ whole genome shotgun (WGS) entry which is preliminary data.</text>
</comment>
<dbReference type="InterPro" id="IPR036291">
    <property type="entry name" value="NAD(P)-bd_dom_sf"/>
</dbReference>
<dbReference type="InterPro" id="IPR029752">
    <property type="entry name" value="D-isomer_DH_CS1"/>
</dbReference>
<comment type="similarity">
    <text evidence="1 4">Belongs to the D-isomer specific 2-hydroxyacid dehydrogenase family.</text>
</comment>
<evidence type="ECO:0000256" key="3">
    <source>
        <dbReference type="ARBA" id="ARBA00023027"/>
    </source>
</evidence>
<dbReference type="AlphaFoldDB" id="W7QTY4"/>
<dbReference type="STRING" id="1328313.DS2_15269"/>
<dbReference type="InterPro" id="IPR006140">
    <property type="entry name" value="D-isomer_DH_NAD-bd"/>
</dbReference>
<dbReference type="GO" id="GO:0008720">
    <property type="term" value="F:D-lactate dehydrogenase (NAD+) activity"/>
    <property type="evidence" value="ECO:0007669"/>
    <property type="project" value="TreeGrafter"/>
</dbReference>
<evidence type="ECO:0000259" key="5">
    <source>
        <dbReference type="Pfam" id="PF00389"/>
    </source>
</evidence>
<evidence type="ECO:0000256" key="1">
    <source>
        <dbReference type="ARBA" id="ARBA00005854"/>
    </source>
</evidence>
<dbReference type="PANTHER" id="PTHR43026:SF1">
    <property type="entry name" value="2-HYDROXYACID DEHYDROGENASE HOMOLOG 1-RELATED"/>
    <property type="match status" value="1"/>
</dbReference>
<dbReference type="SUPFAM" id="SSF51735">
    <property type="entry name" value="NAD(P)-binding Rossmann-fold domains"/>
    <property type="match status" value="1"/>
</dbReference>
<dbReference type="GO" id="GO:0051287">
    <property type="term" value="F:NAD binding"/>
    <property type="evidence" value="ECO:0007669"/>
    <property type="project" value="InterPro"/>
</dbReference>
<keyword evidence="8" id="KW-1185">Reference proteome</keyword>
<evidence type="ECO:0000313" key="8">
    <source>
        <dbReference type="Proteomes" id="UP000019276"/>
    </source>
</evidence>
<dbReference type="InterPro" id="IPR058205">
    <property type="entry name" value="D-LDH-like"/>
</dbReference>
<dbReference type="PROSITE" id="PS00671">
    <property type="entry name" value="D_2_HYDROXYACID_DH_3"/>
    <property type="match status" value="1"/>
</dbReference>
<dbReference type="PANTHER" id="PTHR43026">
    <property type="entry name" value="2-HYDROXYACID DEHYDROGENASE HOMOLOG 1-RELATED"/>
    <property type="match status" value="1"/>
</dbReference>
<evidence type="ECO:0000313" key="7">
    <source>
        <dbReference type="EMBL" id="EWH08900.1"/>
    </source>
</evidence>
<dbReference type="eggNOG" id="COG1052">
    <property type="taxonomic scope" value="Bacteria"/>
</dbReference>
<keyword evidence="3" id="KW-0520">NAD</keyword>
<dbReference type="InterPro" id="IPR006139">
    <property type="entry name" value="D-isomer_2_OHA_DH_cat_dom"/>
</dbReference>
<accession>W7QTY4</accession>
<feature type="domain" description="D-isomer specific 2-hydroxyacid dehydrogenase NAD-binding" evidence="6">
    <location>
        <begin position="113"/>
        <end position="297"/>
    </location>
</feature>
<protein>
    <submittedName>
        <fullName evidence="7">D-isomer specific 2-hydroxyacid dehydrogenase</fullName>
    </submittedName>
</protein>